<evidence type="ECO:0000313" key="6">
    <source>
        <dbReference type="EMBL" id="REE28885.1"/>
    </source>
</evidence>
<dbReference type="GO" id="GO:0000976">
    <property type="term" value="F:transcription cis-regulatory region binding"/>
    <property type="evidence" value="ECO:0007669"/>
    <property type="project" value="TreeGrafter"/>
</dbReference>
<dbReference type="EMBL" id="QREL01000001">
    <property type="protein sequence ID" value="REE28885.1"/>
    <property type="molecule type" value="Genomic_DNA"/>
</dbReference>
<gene>
    <name evidence="6" type="ORF">C7452_0910</name>
</gene>
<protein>
    <submittedName>
        <fullName evidence="6">Two-component system response regulator</fullName>
    </submittedName>
</protein>
<dbReference type="Proteomes" id="UP000256864">
    <property type="component" value="Unassembled WGS sequence"/>
</dbReference>
<feature type="domain" description="Response regulatory" evidence="5">
    <location>
        <begin position="3"/>
        <end position="118"/>
    </location>
</feature>
<evidence type="ECO:0000313" key="7">
    <source>
        <dbReference type="Proteomes" id="UP000256864"/>
    </source>
</evidence>
<dbReference type="InterPro" id="IPR011006">
    <property type="entry name" value="CheY-like_superfamily"/>
</dbReference>
<dbReference type="RefSeq" id="WP_115892359.1">
    <property type="nucleotide sequence ID" value="NZ_QREL01000001.1"/>
</dbReference>
<keyword evidence="1 4" id="KW-0597">Phosphoprotein</keyword>
<dbReference type="CDD" id="cd17534">
    <property type="entry name" value="REC_DC-like"/>
    <property type="match status" value="1"/>
</dbReference>
<sequence>MARILVVEDEAIVAMGITHKLESMGHRVVETVSTGKDAIMACKVHEPDLVLMDIVLKGEMDGIEAARRIRDQFNIPIIYLTAYADEEMLTRAKVTEPYGYIVKPFKSSELNANIEMAIYRHRSAMREKELMKKQIISDFYNFILNAMPSTGADEDAIRELLSGIFRDRITQELAPRFKAHMEEYPDDDLLEAYLAWVADIFEGFTVRVGFLEDEENVYVEFENCPWLEDARKNPGFCLNCEAILKLSFEWSGLPGDFRAMGQIARGDDRCLFRFGVK</sequence>
<dbReference type="SMART" id="SM00448">
    <property type="entry name" value="REC"/>
    <property type="match status" value="1"/>
</dbReference>
<dbReference type="GO" id="GO:0000156">
    <property type="term" value="F:phosphorelay response regulator activity"/>
    <property type="evidence" value="ECO:0007669"/>
    <property type="project" value="TreeGrafter"/>
</dbReference>
<dbReference type="Pfam" id="PF00072">
    <property type="entry name" value="Response_reg"/>
    <property type="match status" value="1"/>
</dbReference>
<dbReference type="PANTHER" id="PTHR48111:SF40">
    <property type="entry name" value="PHOSPHATE REGULON TRANSCRIPTIONAL REGULATORY PROTEIN PHOB"/>
    <property type="match status" value="1"/>
</dbReference>
<dbReference type="SUPFAM" id="SSF52172">
    <property type="entry name" value="CheY-like"/>
    <property type="match status" value="1"/>
</dbReference>
<dbReference type="GO" id="GO:0032993">
    <property type="term" value="C:protein-DNA complex"/>
    <property type="evidence" value="ECO:0007669"/>
    <property type="project" value="TreeGrafter"/>
</dbReference>
<dbReference type="InterPro" id="IPR039420">
    <property type="entry name" value="WalR-like"/>
</dbReference>
<accession>A0A371NEG0</accession>
<name>A0A371NEG0_9EURY</name>
<dbReference type="Pfam" id="PF18546">
    <property type="entry name" value="MetOD1"/>
    <property type="match status" value="1"/>
</dbReference>
<dbReference type="InterPro" id="IPR041359">
    <property type="entry name" value="MetOD1"/>
</dbReference>
<dbReference type="PROSITE" id="PS50110">
    <property type="entry name" value="RESPONSE_REGULATORY"/>
    <property type="match status" value="1"/>
</dbReference>
<dbReference type="InterPro" id="IPR001789">
    <property type="entry name" value="Sig_transdc_resp-reg_receiver"/>
</dbReference>
<evidence type="ECO:0000256" key="4">
    <source>
        <dbReference type="PROSITE-ProRule" id="PRU00169"/>
    </source>
</evidence>
<proteinExistence type="predicted"/>
<evidence type="ECO:0000259" key="5">
    <source>
        <dbReference type="PROSITE" id="PS50110"/>
    </source>
</evidence>
<evidence type="ECO:0000256" key="3">
    <source>
        <dbReference type="ARBA" id="ARBA00023125"/>
    </source>
</evidence>
<keyword evidence="2" id="KW-0902">Two-component regulatory system</keyword>
<reference evidence="6 7" key="1">
    <citation type="submission" date="2018-07" db="EMBL/GenBank/DDBJ databases">
        <title>Genomic Encyclopedia of Type Strains, Phase IV (KMG-IV): sequencing the most valuable type-strain genomes for metagenomic binning, comparative biology and taxonomic classification.</title>
        <authorList>
            <person name="Goeker M."/>
        </authorList>
    </citation>
    <scope>NUCLEOTIDE SEQUENCE [LARGE SCALE GENOMIC DNA]</scope>
    <source>
        <strain evidence="6 7">DSM 7466</strain>
    </source>
</reference>
<dbReference type="GO" id="GO:0005829">
    <property type="term" value="C:cytosol"/>
    <property type="evidence" value="ECO:0007669"/>
    <property type="project" value="TreeGrafter"/>
</dbReference>
<evidence type="ECO:0000256" key="1">
    <source>
        <dbReference type="ARBA" id="ARBA00022553"/>
    </source>
</evidence>
<comment type="caution">
    <text evidence="6">The sequence shown here is derived from an EMBL/GenBank/DDBJ whole genome shotgun (WGS) entry which is preliminary data.</text>
</comment>
<evidence type="ECO:0000256" key="2">
    <source>
        <dbReference type="ARBA" id="ARBA00023012"/>
    </source>
</evidence>
<dbReference type="PANTHER" id="PTHR48111">
    <property type="entry name" value="REGULATOR OF RPOS"/>
    <property type="match status" value="1"/>
</dbReference>
<organism evidence="6 7">
    <name type="scientific">Methanothermobacter defluvii</name>
    <dbReference type="NCBI Taxonomy" id="49339"/>
    <lineage>
        <taxon>Archaea</taxon>
        <taxon>Methanobacteriati</taxon>
        <taxon>Methanobacteriota</taxon>
        <taxon>Methanomada group</taxon>
        <taxon>Methanobacteria</taxon>
        <taxon>Methanobacteriales</taxon>
        <taxon>Methanobacteriaceae</taxon>
        <taxon>Methanothermobacter</taxon>
    </lineage>
</organism>
<dbReference type="GO" id="GO:0006355">
    <property type="term" value="P:regulation of DNA-templated transcription"/>
    <property type="evidence" value="ECO:0007669"/>
    <property type="project" value="TreeGrafter"/>
</dbReference>
<dbReference type="AlphaFoldDB" id="A0A371NEG0"/>
<keyword evidence="3" id="KW-0238">DNA-binding</keyword>
<keyword evidence="7" id="KW-1185">Reference proteome</keyword>
<feature type="modified residue" description="4-aspartylphosphate" evidence="4">
    <location>
        <position position="53"/>
    </location>
</feature>
<dbReference type="Gene3D" id="3.40.50.2300">
    <property type="match status" value="1"/>
</dbReference>